<dbReference type="Proteomes" id="UP000052019">
    <property type="component" value="Unassembled WGS sequence"/>
</dbReference>
<evidence type="ECO:0000313" key="3">
    <source>
        <dbReference type="Proteomes" id="UP000052019"/>
    </source>
</evidence>
<dbReference type="EMBL" id="JYLK01000017">
    <property type="protein sequence ID" value="KRP58248.1"/>
    <property type="molecule type" value="Genomic_DNA"/>
</dbReference>
<sequence length="156" mass="17812">MIFVYDPAQREVRNWTHGEMEGLCFIATIISLHTGQTNRAAILNCAYELQYYLAAVTDVEIRHVHMMCPPSISGRTYWTLEELESVTVFNGISTDQSAVVYRTASASYKLGDLDLRRKKKSRVLYCPRHLQQQNFQLSENYSAASNTQLFGPLGRQ</sequence>
<evidence type="ECO:0000313" key="2">
    <source>
        <dbReference type="EMBL" id="SDS90029.1"/>
    </source>
</evidence>
<dbReference type="EMBL" id="LT629760">
    <property type="protein sequence ID" value="SDS90029.1"/>
    <property type="molecule type" value="Genomic_DNA"/>
</dbReference>
<protein>
    <submittedName>
        <fullName evidence="1">Uncharacterized protein</fullName>
    </submittedName>
</protein>
<dbReference type="AlphaFoldDB" id="A0A0R2ZCE4"/>
<dbReference type="Proteomes" id="UP000183126">
    <property type="component" value="Chromosome I"/>
</dbReference>
<keyword evidence="4" id="KW-1185">Reference proteome</keyword>
<evidence type="ECO:0000313" key="1">
    <source>
        <dbReference type="EMBL" id="KRP58248.1"/>
    </source>
</evidence>
<accession>A0A0R2ZCE4</accession>
<gene>
    <name evidence="2" type="ORF">SAMN04490205_4020</name>
    <name evidence="1" type="ORF">TU79_21355</name>
</gene>
<proteinExistence type="predicted"/>
<dbReference type="PATRIC" id="fig|200450.4.peg.1221"/>
<organism evidence="1 3">
    <name type="scientific">Pseudomonas trivialis</name>
    <dbReference type="NCBI Taxonomy" id="200450"/>
    <lineage>
        <taxon>Bacteria</taxon>
        <taxon>Pseudomonadati</taxon>
        <taxon>Pseudomonadota</taxon>
        <taxon>Gammaproteobacteria</taxon>
        <taxon>Pseudomonadales</taxon>
        <taxon>Pseudomonadaceae</taxon>
        <taxon>Pseudomonas</taxon>
    </lineage>
</organism>
<reference evidence="2 4" key="2">
    <citation type="submission" date="2016-10" db="EMBL/GenBank/DDBJ databases">
        <authorList>
            <person name="Varghese N."/>
            <person name="Submissions S."/>
        </authorList>
    </citation>
    <scope>NUCLEOTIDE SEQUENCE [LARGE SCALE GENOMIC DNA]</scope>
    <source>
        <strain evidence="2 4">BS3111</strain>
    </source>
</reference>
<reference evidence="1 3" key="1">
    <citation type="submission" date="2015-02" db="EMBL/GenBank/DDBJ databases">
        <title>Two Pseudomonas sp. nov. isolated from raw milk.</title>
        <authorList>
            <person name="Wenning M."/>
            <person name="von Neubeck M."/>
            <person name="Huptas C."/>
            <person name="Scherer S."/>
        </authorList>
    </citation>
    <scope>NUCLEOTIDE SEQUENCE [LARGE SCALE GENOMIC DNA]</scope>
    <source>
        <strain evidence="1 3">DSM 14937</strain>
    </source>
</reference>
<evidence type="ECO:0000313" key="4">
    <source>
        <dbReference type="Proteomes" id="UP000183126"/>
    </source>
</evidence>
<name>A0A0R2ZCE4_9PSED</name>